<sequence>MKSLLRPVFESIKPAFGSSFLYKRFGENFSNPNDSVWHYHPELEIVYVNRSGGQRQIGSHLSHYKHGDLVLIGSNLPHCGFAGKLKEGQRETVIQWNNDVFGKTFFDVPEMRNVKVLFEKALNGIIFHEEDKRKIGAKIEAMEHLNNYQRMLALLEVFGLMAASENYTILNAGGFLLETKVEDQQRINLVFNFVKENFNEEISLDNISHYINMTASSFCKYFKKITGKTFVQFLTEYRLVYAAKLLYESNMGISEICYESGFNNYSHFTKKFKEHFKKTPLNYRNEIKVAISNTIEHSVY</sequence>
<organism evidence="5 6">
    <name type="scientific">Arachidicoccus soli</name>
    <dbReference type="NCBI Taxonomy" id="2341117"/>
    <lineage>
        <taxon>Bacteria</taxon>
        <taxon>Pseudomonadati</taxon>
        <taxon>Bacteroidota</taxon>
        <taxon>Chitinophagia</taxon>
        <taxon>Chitinophagales</taxon>
        <taxon>Chitinophagaceae</taxon>
        <taxon>Arachidicoccus</taxon>
    </lineage>
</organism>
<reference evidence="5 6" key="1">
    <citation type="submission" date="2018-09" db="EMBL/GenBank/DDBJ databases">
        <title>Arachidicoccus sp. nov., a bacterium isolated from soil.</title>
        <authorList>
            <person name="Weon H.-Y."/>
            <person name="Kwon S.-W."/>
            <person name="Lee S.A."/>
        </authorList>
    </citation>
    <scope>NUCLEOTIDE SEQUENCE [LARGE SCALE GENOMIC DNA]</scope>
    <source>
        <strain evidence="5 6">KIS59-12</strain>
    </source>
</reference>
<evidence type="ECO:0000259" key="4">
    <source>
        <dbReference type="PROSITE" id="PS01124"/>
    </source>
</evidence>
<dbReference type="EMBL" id="CP032489">
    <property type="protein sequence ID" value="AYD46140.1"/>
    <property type="molecule type" value="Genomic_DNA"/>
</dbReference>
<keyword evidence="2" id="KW-0238">DNA-binding</keyword>
<gene>
    <name evidence="5" type="ORF">D6B99_00015</name>
</gene>
<dbReference type="Proteomes" id="UP000266118">
    <property type="component" value="Chromosome"/>
</dbReference>
<dbReference type="SMART" id="SM00342">
    <property type="entry name" value="HTH_ARAC"/>
    <property type="match status" value="1"/>
</dbReference>
<dbReference type="Pfam" id="PF12833">
    <property type="entry name" value="HTH_18"/>
    <property type="match status" value="1"/>
</dbReference>
<dbReference type="SUPFAM" id="SSF46689">
    <property type="entry name" value="Homeodomain-like"/>
    <property type="match status" value="2"/>
</dbReference>
<dbReference type="InterPro" id="IPR018062">
    <property type="entry name" value="HTH_AraC-typ_CS"/>
</dbReference>
<dbReference type="AlphaFoldDB" id="A0A386HKS1"/>
<dbReference type="InterPro" id="IPR011051">
    <property type="entry name" value="RmlC_Cupin_sf"/>
</dbReference>
<evidence type="ECO:0000256" key="2">
    <source>
        <dbReference type="ARBA" id="ARBA00023125"/>
    </source>
</evidence>
<accession>A0A386HKS1</accession>
<dbReference type="InterPro" id="IPR018060">
    <property type="entry name" value="HTH_AraC"/>
</dbReference>
<evidence type="ECO:0000313" key="5">
    <source>
        <dbReference type="EMBL" id="AYD46140.1"/>
    </source>
</evidence>
<dbReference type="GO" id="GO:0003700">
    <property type="term" value="F:DNA-binding transcription factor activity"/>
    <property type="evidence" value="ECO:0007669"/>
    <property type="project" value="InterPro"/>
</dbReference>
<keyword evidence="1" id="KW-0805">Transcription regulation</keyword>
<dbReference type="RefSeq" id="WP_119983848.1">
    <property type="nucleotide sequence ID" value="NZ_CP032489.1"/>
</dbReference>
<dbReference type="Gene3D" id="1.10.10.60">
    <property type="entry name" value="Homeodomain-like"/>
    <property type="match status" value="2"/>
</dbReference>
<dbReference type="PANTHER" id="PTHR43280">
    <property type="entry name" value="ARAC-FAMILY TRANSCRIPTIONAL REGULATOR"/>
    <property type="match status" value="1"/>
</dbReference>
<dbReference type="PANTHER" id="PTHR43280:SF27">
    <property type="entry name" value="TRANSCRIPTIONAL REGULATOR MTLR"/>
    <property type="match status" value="1"/>
</dbReference>
<keyword evidence="6" id="KW-1185">Reference proteome</keyword>
<evidence type="ECO:0000256" key="3">
    <source>
        <dbReference type="ARBA" id="ARBA00023163"/>
    </source>
</evidence>
<evidence type="ECO:0000256" key="1">
    <source>
        <dbReference type="ARBA" id="ARBA00023015"/>
    </source>
</evidence>
<dbReference type="PROSITE" id="PS01124">
    <property type="entry name" value="HTH_ARAC_FAMILY_2"/>
    <property type="match status" value="1"/>
</dbReference>
<dbReference type="PROSITE" id="PS00041">
    <property type="entry name" value="HTH_ARAC_FAMILY_1"/>
    <property type="match status" value="1"/>
</dbReference>
<feature type="domain" description="HTH araC/xylS-type" evidence="4">
    <location>
        <begin position="188"/>
        <end position="286"/>
    </location>
</feature>
<dbReference type="OrthoDB" id="745435at2"/>
<dbReference type="InterPro" id="IPR020449">
    <property type="entry name" value="Tscrpt_reg_AraC-type_HTH"/>
</dbReference>
<dbReference type="InterPro" id="IPR009057">
    <property type="entry name" value="Homeodomain-like_sf"/>
</dbReference>
<keyword evidence="3" id="KW-0804">Transcription</keyword>
<proteinExistence type="predicted"/>
<protein>
    <submittedName>
        <fullName evidence="5">AraC family transcriptional regulator</fullName>
    </submittedName>
</protein>
<dbReference type="PRINTS" id="PR00032">
    <property type="entry name" value="HTHARAC"/>
</dbReference>
<dbReference type="SUPFAM" id="SSF51182">
    <property type="entry name" value="RmlC-like cupins"/>
    <property type="match status" value="1"/>
</dbReference>
<evidence type="ECO:0000313" key="6">
    <source>
        <dbReference type="Proteomes" id="UP000266118"/>
    </source>
</evidence>
<name>A0A386HKS1_9BACT</name>
<dbReference type="KEGG" id="ark:D6B99_00015"/>
<dbReference type="GO" id="GO:0043565">
    <property type="term" value="F:sequence-specific DNA binding"/>
    <property type="evidence" value="ECO:0007669"/>
    <property type="project" value="InterPro"/>
</dbReference>